<protein>
    <recommendedName>
        <fullName evidence="6">Competence protein ComG</fullName>
    </recommendedName>
</protein>
<organism evidence="4 5">
    <name type="scientific">Listeria weihenstephanensis</name>
    <dbReference type="NCBI Taxonomy" id="1006155"/>
    <lineage>
        <taxon>Bacteria</taxon>
        <taxon>Bacillati</taxon>
        <taxon>Bacillota</taxon>
        <taxon>Bacilli</taxon>
        <taxon>Bacillales</taxon>
        <taxon>Listeriaceae</taxon>
        <taxon>Listeria</taxon>
    </lineage>
</organism>
<keyword evidence="3" id="KW-1133">Transmembrane helix</keyword>
<keyword evidence="3" id="KW-0472">Membrane</keyword>
<accession>A0A1S7FUH2</accession>
<dbReference type="InterPro" id="IPR053468">
    <property type="entry name" value="ComGE-like"/>
</dbReference>
<keyword evidence="5" id="KW-1185">Reference proteome</keyword>
<sequence>MKKYNGFSLLESLFSLSLLSIIVLSLLPMIMQIKQQLHQQNQLTTAYQLLFEESQLHLNTSFSSSKEISIKNQTYHITMNQEAKQICANYAQENLCYAIK</sequence>
<evidence type="ECO:0000313" key="4">
    <source>
        <dbReference type="EMBL" id="AQY51104.1"/>
    </source>
</evidence>
<reference evidence="5" key="1">
    <citation type="submission" date="2015-03" db="EMBL/GenBank/DDBJ databases">
        <authorList>
            <person name="Ferrari E."/>
            <person name="Walter M.C."/>
            <person name="Huptas C."/>
            <person name="Scherer S."/>
            <person name="Mueller-Herbst S."/>
        </authorList>
    </citation>
    <scope>NUCLEOTIDE SEQUENCE [LARGE SCALE GENOMIC DNA]</scope>
    <source>
        <strain evidence="5">LWP01</strain>
    </source>
</reference>
<dbReference type="InterPro" id="IPR012902">
    <property type="entry name" value="N_methyl_site"/>
</dbReference>
<dbReference type="EMBL" id="CP011102">
    <property type="protein sequence ID" value="AQY51104.1"/>
    <property type="molecule type" value="Genomic_DNA"/>
</dbReference>
<evidence type="ECO:0000256" key="2">
    <source>
        <dbReference type="ARBA" id="ARBA00023287"/>
    </source>
</evidence>
<dbReference type="KEGG" id="lwi:UE46_08640"/>
<keyword evidence="2" id="KW-0178">Competence</keyword>
<comment type="subcellular location">
    <subcellularLocation>
        <location evidence="1">Cell surface</location>
    </subcellularLocation>
</comment>
<dbReference type="NCBIfam" id="NF041013">
    <property type="entry name" value="T4P_ComGE"/>
    <property type="match status" value="1"/>
</dbReference>
<dbReference type="GO" id="GO:0030420">
    <property type="term" value="P:establishment of competence for transformation"/>
    <property type="evidence" value="ECO:0007669"/>
    <property type="project" value="UniProtKB-KW"/>
</dbReference>
<feature type="transmembrane region" description="Helical" evidence="3">
    <location>
        <begin position="12"/>
        <end position="31"/>
    </location>
</feature>
<keyword evidence="3" id="KW-0812">Transmembrane</keyword>
<dbReference type="Pfam" id="PF07963">
    <property type="entry name" value="N_methyl"/>
    <property type="match status" value="1"/>
</dbReference>
<evidence type="ECO:0000256" key="3">
    <source>
        <dbReference type="SAM" id="Phobius"/>
    </source>
</evidence>
<evidence type="ECO:0000313" key="5">
    <source>
        <dbReference type="Proteomes" id="UP000223060"/>
    </source>
</evidence>
<evidence type="ECO:0000256" key="1">
    <source>
        <dbReference type="ARBA" id="ARBA00004241"/>
    </source>
</evidence>
<proteinExistence type="predicted"/>
<dbReference type="GO" id="GO:0009986">
    <property type="term" value="C:cell surface"/>
    <property type="evidence" value="ECO:0007669"/>
    <property type="project" value="UniProtKB-SubCell"/>
</dbReference>
<evidence type="ECO:0008006" key="6">
    <source>
        <dbReference type="Google" id="ProtNLM"/>
    </source>
</evidence>
<gene>
    <name evidence="4" type="ORF">UE46_08640</name>
</gene>
<name>A0A1S7FUH2_9LIST</name>
<dbReference type="RefSeq" id="WP_051493033.1">
    <property type="nucleotide sequence ID" value="NZ_CP011102.1"/>
</dbReference>
<dbReference type="Proteomes" id="UP000223060">
    <property type="component" value="Chromosome"/>
</dbReference>
<dbReference type="AlphaFoldDB" id="A0A1S7FUH2"/>